<accession>A0AAV1SBY4</accession>
<dbReference type="AlphaFoldDB" id="A0AAV1SBY4"/>
<organism evidence="1 2">
    <name type="scientific">Dovyalis caffra</name>
    <dbReference type="NCBI Taxonomy" id="77055"/>
    <lineage>
        <taxon>Eukaryota</taxon>
        <taxon>Viridiplantae</taxon>
        <taxon>Streptophyta</taxon>
        <taxon>Embryophyta</taxon>
        <taxon>Tracheophyta</taxon>
        <taxon>Spermatophyta</taxon>
        <taxon>Magnoliopsida</taxon>
        <taxon>eudicotyledons</taxon>
        <taxon>Gunneridae</taxon>
        <taxon>Pentapetalae</taxon>
        <taxon>rosids</taxon>
        <taxon>fabids</taxon>
        <taxon>Malpighiales</taxon>
        <taxon>Salicaceae</taxon>
        <taxon>Flacourtieae</taxon>
        <taxon>Dovyalis</taxon>
    </lineage>
</organism>
<gene>
    <name evidence="1" type="ORF">DCAF_LOCUS20335</name>
</gene>
<evidence type="ECO:0000313" key="2">
    <source>
        <dbReference type="Proteomes" id="UP001314170"/>
    </source>
</evidence>
<dbReference type="EMBL" id="CAWUPB010001173">
    <property type="protein sequence ID" value="CAK7347647.1"/>
    <property type="molecule type" value="Genomic_DNA"/>
</dbReference>
<proteinExistence type="predicted"/>
<reference evidence="1 2" key="1">
    <citation type="submission" date="2024-01" db="EMBL/GenBank/DDBJ databases">
        <authorList>
            <person name="Waweru B."/>
        </authorList>
    </citation>
    <scope>NUCLEOTIDE SEQUENCE [LARGE SCALE GENOMIC DNA]</scope>
</reference>
<keyword evidence="2" id="KW-1185">Reference proteome</keyword>
<comment type="caution">
    <text evidence="1">The sequence shown here is derived from an EMBL/GenBank/DDBJ whole genome shotgun (WGS) entry which is preliminary data.</text>
</comment>
<protein>
    <submittedName>
        <fullName evidence="1">Uncharacterized protein</fullName>
    </submittedName>
</protein>
<dbReference type="Proteomes" id="UP001314170">
    <property type="component" value="Unassembled WGS sequence"/>
</dbReference>
<sequence length="192" mass="21227">MNGLQNLGAHIFMGRPVFYCIIFSAINTQKEKENILQNVIQQLASFTLLFCSFYYLRPSTLPNLEGTSLAPADRKDSKCVYSDQDLTRFMEHGSLFFTNGNYAEAAYCFRDAREASLCGATSSSGYVPDHGKRRELNLAWSLMEYQQGKANILSALGETQSLDTSVGDNGLLLAKEICDAISVGTKGIDLHE</sequence>
<evidence type="ECO:0000313" key="1">
    <source>
        <dbReference type="EMBL" id="CAK7347647.1"/>
    </source>
</evidence>
<name>A0AAV1SBY4_9ROSI</name>